<evidence type="ECO:0000313" key="2">
    <source>
        <dbReference type="Proteomes" id="UP001500253"/>
    </source>
</evidence>
<accession>A0ABP5TL20</accession>
<evidence type="ECO:0000313" key="1">
    <source>
        <dbReference type="EMBL" id="GAA2354151.1"/>
    </source>
</evidence>
<keyword evidence="2" id="KW-1185">Reference proteome</keyword>
<dbReference type="Proteomes" id="UP001500253">
    <property type="component" value="Unassembled WGS sequence"/>
</dbReference>
<sequence>MAMYIVMGRMVRGRTIVDAGQLRALVYAAAEPEDGLEHVYAETDLEGAGAVLFLCATSAERAEATAVRIVDRLLAQDELRGWEWEGRRGEA</sequence>
<protein>
    <submittedName>
        <fullName evidence="1">Uncharacterized protein</fullName>
    </submittedName>
</protein>
<organism evidence="1 2">
    <name type="scientific">Streptomyces cuspidosporus</name>
    <dbReference type="NCBI Taxonomy" id="66882"/>
    <lineage>
        <taxon>Bacteria</taxon>
        <taxon>Bacillati</taxon>
        <taxon>Actinomycetota</taxon>
        <taxon>Actinomycetes</taxon>
        <taxon>Kitasatosporales</taxon>
        <taxon>Streptomycetaceae</taxon>
        <taxon>Streptomyces</taxon>
    </lineage>
</organism>
<comment type="caution">
    <text evidence="1">The sequence shown here is derived from an EMBL/GenBank/DDBJ whole genome shotgun (WGS) entry which is preliminary data.</text>
</comment>
<dbReference type="EMBL" id="BAAASD010000022">
    <property type="protein sequence ID" value="GAA2354151.1"/>
    <property type="molecule type" value="Genomic_DNA"/>
</dbReference>
<gene>
    <name evidence="1" type="ORF">GCM10010246_48900</name>
</gene>
<reference evidence="2" key="1">
    <citation type="journal article" date="2019" name="Int. J. Syst. Evol. Microbiol.">
        <title>The Global Catalogue of Microorganisms (GCM) 10K type strain sequencing project: providing services to taxonomists for standard genome sequencing and annotation.</title>
        <authorList>
            <consortium name="The Broad Institute Genomics Platform"/>
            <consortium name="The Broad Institute Genome Sequencing Center for Infectious Disease"/>
            <person name="Wu L."/>
            <person name="Ma J."/>
        </authorList>
    </citation>
    <scope>NUCLEOTIDE SEQUENCE [LARGE SCALE GENOMIC DNA]</scope>
    <source>
        <strain evidence="2">JCM 4316</strain>
    </source>
</reference>
<name>A0ABP5TL20_9ACTN</name>
<proteinExistence type="predicted"/>